<dbReference type="EMBL" id="LHPF02000014">
    <property type="protein sequence ID" value="PSC71602.1"/>
    <property type="molecule type" value="Genomic_DNA"/>
</dbReference>
<sequence>MAAAAAPAATRTAVQYDSVGAGAALRVVPDAPVPPRKQGQVLVENKAAGVNPIDYKLRVGFGNRIAQALAGPKLPAIPGGDVAGVVLAADEGSTFKQGDRVMALLQNFVGGYASKVVVPESWLARIPDSLSFEQAAAMPLAALTAWQARTLELARVKAGDRVLVHAGSGGMGTFAIQLAKERGAVVATTCSAHNAEFVKELGADEVCDYAAEAFEQKWAANPFDAVLDTIVLKGYEQRSLQVLKRSGTYVHFMPAPTFGMIAKGFLRGALGLGPRYRVVLVQPNGKQLSQIAALVAEGKVRPVIARTLPLAQAAEAQEAIAKGHTRGKIVLTI</sequence>
<dbReference type="PROSITE" id="PS01162">
    <property type="entry name" value="QOR_ZETA_CRYSTAL"/>
    <property type="match status" value="1"/>
</dbReference>
<dbReference type="PANTHER" id="PTHR11695">
    <property type="entry name" value="ALCOHOL DEHYDROGENASE RELATED"/>
    <property type="match status" value="1"/>
</dbReference>
<dbReference type="Gene3D" id="3.90.180.10">
    <property type="entry name" value="Medium-chain alcohol dehydrogenases, catalytic domain"/>
    <property type="match status" value="1"/>
</dbReference>
<dbReference type="SUPFAM" id="SSF50129">
    <property type="entry name" value="GroES-like"/>
    <property type="match status" value="1"/>
</dbReference>
<dbReference type="Pfam" id="PF08240">
    <property type="entry name" value="ADH_N"/>
    <property type="match status" value="1"/>
</dbReference>
<dbReference type="InterPro" id="IPR020843">
    <property type="entry name" value="ER"/>
</dbReference>
<dbReference type="InterPro" id="IPR013154">
    <property type="entry name" value="ADH-like_N"/>
</dbReference>
<evidence type="ECO:0000256" key="1">
    <source>
        <dbReference type="ARBA" id="ARBA00023002"/>
    </source>
</evidence>
<dbReference type="Pfam" id="PF13602">
    <property type="entry name" value="ADH_zinc_N_2"/>
    <property type="match status" value="1"/>
</dbReference>
<dbReference type="STRING" id="554055.A0A2P6VBY1"/>
<dbReference type="OrthoDB" id="48317at2759"/>
<dbReference type="SMART" id="SM00829">
    <property type="entry name" value="PKS_ER"/>
    <property type="match status" value="1"/>
</dbReference>
<dbReference type="GO" id="GO:0008270">
    <property type="term" value="F:zinc ion binding"/>
    <property type="evidence" value="ECO:0007669"/>
    <property type="project" value="InterPro"/>
</dbReference>
<keyword evidence="1" id="KW-0560">Oxidoreductase</keyword>
<keyword evidence="4" id="KW-1185">Reference proteome</keyword>
<dbReference type="PANTHER" id="PTHR11695:SF294">
    <property type="entry name" value="RETICULON-4-INTERACTING PROTEIN 1, MITOCHONDRIAL"/>
    <property type="match status" value="1"/>
</dbReference>
<evidence type="ECO:0000259" key="2">
    <source>
        <dbReference type="SMART" id="SM00829"/>
    </source>
</evidence>
<organism evidence="3 4">
    <name type="scientific">Micractinium conductrix</name>
    <dbReference type="NCBI Taxonomy" id="554055"/>
    <lineage>
        <taxon>Eukaryota</taxon>
        <taxon>Viridiplantae</taxon>
        <taxon>Chlorophyta</taxon>
        <taxon>core chlorophytes</taxon>
        <taxon>Trebouxiophyceae</taxon>
        <taxon>Chlorellales</taxon>
        <taxon>Chlorellaceae</taxon>
        <taxon>Chlorella clade</taxon>
        <taxon>Micractinium</taxon>
    </lineage>
</organism>
<dbReference type="AlphaFoldDB" id="A0A2P6VBY1"/>
<reference evidence="3 4" key="1">
    <citation type="journal article" date="2018" name="Plant J.">
        <title>Genome sequences of Chlorella sorokiniana UTEX 1602 and Micractinium conductrix SAG 241.80: implications to maltose excretion by a green alga.</title>
        <authorList>
            <person name="Arriola M.B."/>
            <person name="Velmurugan N."/>
            <person name="Zhang Y."/>
            <person name="Plunkett M.H."/>
            <person name="Hondzo H."/>
            <person name="Barney B.M."/>
        </authorList>
    </citation>
    <scope>NUCLEOTIDE SEQUENCE [LARGE SCALE GENOMIC DNA]</scope>
    <source>
        <strain evidence="3 4">SAG 241.80</strain>
    </source>
</reference>
<dbReference type="Proteomes" id="UP000239649">
    <property type="component" value="Unassembled WGS sequence"/>
</dbReference>
<protein>
    <submittedName>
        <fullName evidence="3">NADPH:quinone reductase</fullName>
    </submittedName>
</protein>
<dbReference type="Gene3D" id="3.40.50.720">
    <property type="entry name" value="NAD(P)-binding Rossmann-like Domain"/>
    <property type="match status" value="1"/>
</dbReference>
<gene>
    <name evidence="3" type="ORF">C2E20_5048</name>
</gene>
<dbReference type="GO" id="GO:0016491">
    <property type="term" value="F:oxidoreductase activity"/>
    <property type="evidence" value="ECO:0007669"/>
    <property type="project" value="UniProtKB-KW"/>
</dbReference>
<dbReference type="SUPFAM" id="SSF51735">
    <property type="entry name" value="NAD(P)-binding Rossmann-fold domains"/>
    <property type="match status" value="1"/>
</dbReference>
<dbReference type="InterPro" id="IPR011032">
    <property type="entry name" value="GroES-like_sf"/>
</dbReference>
<name>A0A2P6VBY1_9CHLO</name>
<dbReference type="InterPro" id="IPR002364">
    <property type="entry name" value="Quin_OxRdtase/zeta-crystal_CS"/>
</dbReference>
<dbReference type="CDD" id="cd05289">
    <property type="entry name" value="MDR_like_2"/>
    <property type="match status" value="1"/>
</dbReference>
<evidence type="ECO:0000313" key="4">
    <source>
        <dbReference type="Proteomes" id="UP000239649"/>
    </source>
</evidence>
<comment type="caution">
    <text evidence="3">The sequence shown here is derived from an EMBL/GenBank/DDBJ whole genome shotgun (WGS) entry which is preliminary data.</text>
</comment>
<proteinExistence type="predicted"/>
<feature type="domain" description="Enoyl reductase (ER)" evidence="2">
    <location>
        <begin position="22"/>
        <end position="331"/>
    </location>
</feature>
<dbReference type="InterPro" id="IPR036291">
    <property type="entry name" value="NAD(P)-bd_dom_sf"/>
</dbReference>
<accession>A0A2P6VBY1</accession>
<evidence type="ECO:0000313" key="3">
    <source>
        <dbReference type="EMBL" id="PSC71602.1"/>
    </source>
</evidence>
<dbReference type="InterPro" id="IPR050700">
    <property type="entry name" value="YIM1/Zinc_Alcohol_DH_Fams"/>
</dbReference>